<keyword evidence="1 2" id="KW-0238">DNA-binding</keyword>
<dbReference type="Pfam" id="PF00440">
    <property type="entry name" value="TetR_N"/>
    <property type="match status" value="1"/>
</dbReference>
<name>A0A2S5DIB5_9NEIS</name>
<dbReference type="InterPro" id="IPR050624">
    <property type="entry name" value="HTH-type_Tx_Regulator"/>
</dbReference>
<accession>A0A2S5DIB5</accession>
<dbReference type="PRINTS" id="PR00455">
    <property type="entry name" value="HTHTETR"/>
</dbReference>
<evidence type="ECO:0000256" key="2">
    <source>
        <dbReference type="PROSITE-ProRule" id="PRU00335"/>
    </source>
</evidence>
<dbReference type="InterPro" id="IPR001647">
    <property type="entry name" value="HTH_TetR"/>
</dbReference>
<evidence type="ECO:0000259" key="3">
    <source>
        <dbReference type="PROSITE" id="PS50977"/>
    </source>
</evidence>
<feature type="DNA-binding region" description="H-T-H motif" evidence="2">
    <location>
        <begin position="39"/>
        <end position="58"/>
    </location>
</feature>
<feature type="domain" description="HTH tetR-type" evidence="3">
    <location>
        <begin position="16"/>
        <end position="76"/>
    </location>
</feature>
<dbReference type="SUPFAM" id="SSF46689">
    <property type="entry name" value="Homeodomain-like"/>
    <property type="match status" value="1"/>
</dbReference>
<dbReference type="InterPro" id="IPR025722">
    <property type="entry name" value="TetR"/>
</dbReference>
<comment type="caution">
    <text evidence="4">The sequence shown here is derived from an EMBL/GenBank/DDBJ whole genome shotgun (WGS) entry which is preliminary data.</text>
</comment>
<reference evidence="5" key="1">
    <citation type="submission" date="2018-02" db="EMBL/GenBank/DDBJ databases">
        <authorList>
            <person name="O'Hara-Hanley K."/>
            <person name="Soby S."/>
        </authorList>
    </citation>
    <scope>NUCLEOTIDE SEQUENCE [LARGE SCALE GENOMIC DNA]</scope>
    <source>
        <strain evidence="5">MWU14-2602</strain>
    </source>
</reference>
<protein>
    <recommendedName>
        <fullName evidence="3">HTH tetR-type domain-containing protein</fullName>
    </recommendedName>
</protein>
<dbReference type="PANTHER" id="PTHR43479">
    <property type="entry name" value="ACREF/ENVCD OPERON REPRESSOR-RELATED"/>
    <property type="match status" value="1"/>
</dbReference>
<dbReference type="Proteomes" id="UP000237082">
    <property type="component" value="Unassembled WGS sequence"/>
</dbReference>
<dbReference type="EMBL" id="PQWB01000022">
    <property type="protein sequence ID" value="POZ62823.1"/>
    <property type="molecule type" value="Genomic_DNA"/>
</dbReference>
<dbReference type="InterPro" id="IPR009057">
    <property type="entry name" value="Homeodomain-like_sf"/>
</dbReference>
<dbReference type="AlphaFoldDB" id="A0A2S5DIB5"/>
<keyword evidence="5" id="KW-1185">Reference proteome</keyword>
<dbReference type="PROSITE" id="PS50977">
    <property type="entry name" value="HTH_TETR_2"/>
    <property type="match status" value="1"/>
</dbReference>
<sequence length="222" mass="25792">MFHQEEIVMRKSGTQSETFNKIIEASLQMFNQEGERIITTNHIAARMNISTGKLYYHFRNKEEIINELYQRYVKGMADQLSAALNHSNSIEAMIMAMEKTLRHVWSFRFLPKSLPSLFCINPELEEEHQQLSRGQLNNKLGQLFSRLREQGMLLVDDQQLPHLVQHFQMVQAGWINTVKQNASAAELEKLIQSGCRSLMFLLAPYVSPRFQLPFERACARFA</sequence>
<dbReference type="Gene3D" id="1.10.357.10">
    <property type="entry name" value="Tetracycline Repressor, domain 2"/>
    <property type="match status" value="1"/>
</dbReference>
<evidence type="ECO:0000313" key="5">
    <source>
        <dbReference type="Proteomes" id="UP000237082"/>
    </source>
</evidence>
<organism evidence="4 5">
    <name type="scientific">Chromobacterium alticapitis</name>
    <dbReference type="NCBI Taxonomy" id="2073169"/>
    <lineage>
        <taxon>Bacteria</taxon>
        <taxon>Pseudomonadati</taxon>
        <taxon>Pseudomonadota</taxon>
        <taxon>Betaproteobacteria</taxon>
        <taxon>Neisseriales</taxon>
        <taxon>Chromobacteriaceae</taxon>
        <taxon>Chromobacterium</taxon>
    </lineage>
</organism>
<evidence type="ECO:0000256" key="1">
    <source>
        <dbReference type="ARBA" id="ARBA00023125"/>
    </source>
</evidence>
<gene>
    <name evidence="4" type="ORF">C2I19_06330</name>
</gene>
<evidence type="ECO:0000313" key="4">
    <source>
        <dbReference type="EMBL" id="POZ62823.1"/>
    </source>
</evidence>
<proteinExistence type="predicted"/>
<dbReference type="GO" id="GO:0003677">
    <property type="term" value="F:DNA binding"/>
    <property type="evidence" value="ECO:0007669"/>
    <property type="project" value="UniProtKB-UniRule"/>
</dbReference>
<dbReference type="Pfam" id="PF13972">
    <property type="entry name" value="TetR"/>
    <property type="match status" value="1"/>
</dbReference>
<dbReference type="PANTHER" id="PTHR43479:SF12">
    <property type="entry name" value="TRANSCRIPTIONAL REGULATORY PROTEIN"/>
    <property type="match status" value="1"/>
</dbReference>